<dbReference type="EMBL" id="LGRX02026926">
    <property type="protein sequence ID" value="KAK3250092.1"/>
    <property type="molecule type" value="Genomic_DNA"/>
</dbReference>
<keyword evidence="3" id="KW-1185">Reference proteome</keyword>
<feature type="region of interest" description="Disordered" evidence="1">
    <location>
        <begin position="1"/>
        <end position="59"/>
    </location>
</feature>
<sequence>MERSGNSPGPEDSWVEVRSHERAEKNGIDKTASADPTQSDERCVQTGAKAGVSPGDSHGNRCARLANQALPAVSRRAESGRVVAAAVARDILLVPFLRAGWVGAV</sequence>
<accession>A0AAE0CA57</accession>
<gene>
    <name evidence="2" type="ORF">CYMTET_40517</name>
</gene>
<evidence type="ECO:0000313" key="2">
    <source>
        <dbReference type="EMBL" id="KAK3250092.1"/>
    </source>
</evidence>
<feature type="compositionally biased region" description="Basic and acidic residues" evidence="1">
    <location>
        <begin position="15"/>
        <end position="28"/>
    </location>
</feature>
<dbReference type="Proteomes" id="UP001190700">
    <property type="component" value="Unassembled WGS sequence"/>
</dbReference>
<name>A0AAE0CA57_9CHLO</name>
<dbReference type="AlphaFoldDB" id="A0AAE0CA57"/>
<evidence type="ECO:0000313" key="3">
    <source>
        <dbReference type="Proteomes" id="UP001190700"/>
    </source>
</evidence>
<reference evidence="2 3" key="1">
    <citation type="journal article" date="2015" name="Genome Biol. Evol.">
        <title>Comparative Genomics of a Bacterivorous Green Alga Reveals Evolutionary Causalities and Consequences of Phago-Mixotrophic Mode of Nutrition.</title>
        <authorList>
            <person name="Burns J.A."/>
            <person name="Paasch A."/>
            <person name="Narechania A."/>
            <person name="Kim E."/>
        </authorList>
    </citation>
    <scope>NUCLEOTIDE SEQUENCE [LARGE SCALE GENOMIC DNA]</scope>
    <source>
        <strain evidence="2 3">PLY_AMNH</strain>
    </source>
</reference>
<protein>
    <submittedName>
        <fullName evidence="2">Uncharacterized protein</fullName>
    </submittedName>
</protein>
<evidence type="ECO:0000256" key="1">
    <source>
        <dbReference type="SAM" id="MobiDB-lite"/>
    </source>
</evidence>
<proteinExistence type="predicted"/>
<organism evidence="2 3">
    <name type="scientific">Cymbomonas tetramitiformis</name>
    <dbReference type="NCBI Taxonomy" id="36881"/>
    <lineage>
        <taxon>Eukaryota</taxon>
        <taxon>Viridiplantae</taxon>
        <taxon>Chlorophyta</taxon>
        <taxon>Pyramimonadophyceae</taxon>
        <taxon>Pyramimonadales</taxon>
        <taxon>Pyramimonadaceae</taxon>
        <taxon>Cymbomonas</taxon>
    </lineage>
</organism>
<comment type="caution">
    <text evidence="2">The sequence shown here is derived from an EMBL/GenBank/DDBJ whole genome shotgun (WGS) entry which is preliminary data.</text>
</comment>